<keyword evidence="1" id="KW-0732">Signal</keyword>
<dbReference type="EMBL" id="VGIY01000546">
    <property type="protein sequence ID" value="MBM3318925.1"/>
    <property type="molecule type" value="Genomic_DNA"/>
</dbReference>
<dbReference type="AlphaFoldDB" id="A0A937XBT5"/>
<evidence type="ECO:0000256" key="1">
    <source>
        <dbReference type="SAM" id="SignalP"/>
    </source>
</evidence>
<gene>
    <name evidence="2" type="ORF">FJY75_13840</name>
</gene>
<comment type="caution">
    <text evidence="2">The sequence shown here is derived from an EMBL/GenBank/DDBJ whole genome shotgun (WGS) entry which is preliminary data.</text>
</comment>
<proteinExistence type="predicted"/>
<organism evidence="2 3">
    <name type="scientific">Eiseniibacteriota bacterium</name>
    <dbReference type="NCBI Taxonomy" id="2212470"/>
    <lineage>
        <taxon>Bacteria</taxon>
        <taxon>Candidatus Eiseniibacteriota</taxon>
    </lineage>
</organism>
<feature type="non-terminal residue" evidence="2">
    <location>
        <position position="48"/>
    </location>
</feature>
<protein>
    <submittedName>
        <fullName evidence="2">Uncharacterized protein</fullName>
    </submittedName>
</protein>
<feature type="chain" id="PRO_5037681294" evidence="1">
    <location>
        <begin position="30"/>
        <end position="48"/>
    </location>
</feature>
<evidence type="ECO:0000313" key="3">
    <source>
        <dbReference type="Proteomes" id="UP000748308"/>
    </source>
</evidence>
<accession>A0A937XBT5</accession>
<sequence length="48" mass="4852">MTATRARRTAIWLLGGLALALLGPPPAEAVDPGGGTLISLDADRAPIN</sequence>
<feature type="signal peptide" evidence="1">
    <location>
        <begin position="1"/>
        <end position="29"/>
    </location>
</feature>
<dbReference type="Proteomes" id="UP000748308">
    <property type="component" value="Unassembled WGS sequence"/>
</dbReference>
<evidence type="ECO:0000313" key="2">
    <source>
        <dbReference type="EMBL" id="MBM3318925.1"/>
    </source>
</evidence>
<name>A0A937XBT5_UNCEI</name>
<reference evidence="2" key="1">
    <citation type="submission" date="2019-03" db="EMBL/GenBank/DDBJ databases">
        <title>Lake Tanganyika Metagenome-Assembled Genomes (MAGs).</title>
        <authorList>
            <person name="Tran P."/>
        </authorList>
    </citation>
    <scope>NUCLEOTIDE SEQUENCE</scope>
    <source>
        <strain evidence="2">M_DeepCast_400m_m2_100</strain>
    </source>
</reference>